<feature type="transmembrane region" description="Helical" evidence="2">
    <location>
        <begin position="144"/>
        <end position="165"/>
    </location>
</feature>
<keyword evidence="5" id="KW-1185">Reference proteome</keyword>
<dbReference type="SMART" id="SM00530">
    <property type="entry name" value="HTH_XRE"/>
    <property type="match status" value="1"/>
</dbReference>
<dbReference type="SUPFAM" id="SSF47413">
    <property type="entry name" value="lambda repressor-like DNA-binding domains"/>
    <property type="match status" value="1"/>
</dbReference>
<feature type="transmembrane region" description="Helical" evidence="2">
    <location>
        <begin position="304"/>
        <end position="323"/>
    </location>
</feature>
<keyword evidence="2" id="KW-0812">Transmembrane</keyword>
<gene>
    <name evidence="4" type="ORF">FYJ59_08430</name>
</gene>
<organism evidence="4 5">
    <name type="scientific">Waltera intestinalis</name>
    <dbReference type="NCBI Taxonomy" id="2606635"/>
    <lineage>
        <taxon>Bacteria</taxon>
        <taxon>Bacillati</taxon>
        <taxon>Bacillota</taxon>
        <taxon>Clostridia</taxon>
        <taxon>Lachnospirales</taxon>
        <taxon>Lachnospiraceae</taxon>
        <taxon>Waltera</taxon>
    </lineage>
</organism>
<dbReference type="CDD" id="cd00093">
    <property type="entry name" value="HTH_XRE"/>
    <property type="match status" value="1"/>
</dbReference>
<feature type="transmembrane region" description="Helical" evidence="2">
    <location>
        <begin position="199"/>
        <end position="223"/>
    </location>
</feature>
<keyword evidence="2" id="KW-1133">Transmembrane helix</keyword>
<feature type="domain" description="HTH cro/C1-type" evidence="3">
    <location>
        <begin position="9"/>
        <end position="63"/>
    </location>
</feature>
<feature type="transmembrane region" description="Helical" evidence="2">
    <location>
        <begin position="277"/>
        <end position="298"/>
    </location>
</feature>
<name>A0A6L5YJZ7_9FIRM</name>
<dbReference type="EMBL" id="VUMU01000009">
    <property type="protein sequence ID" value="MST58260.1"/>
    <property type="molecule type" value="Genomic_DNA"/>
</dbReference>
<evidence type="ECO:0000256" key="1">
    <source>
        <dbReference type="ARBA" id="ARBA00023125"/>
    </source>
</evidence>
<dbReference type="Proteomes" id="UP000476055">
    <property type="component" value="Unassembled WGS sequence"/>
</dbReference>
<dbReference type="GO" id="GO:0003677">
    <property type="term" value="F:DNA binding"/>
    <property type="evidence" value="ECO:0007669"/>
    <property type="project" value="UniProtKB-KW"/>
</dbReference>
<feature type="transmembrane region" description="Helical" evidence="2">
    <location>
        <begin position="102"/>
        <end position="124"/>
    </location>
</feature>
<dbReference type="PANTHER" id="PTHR46558:SF13">
    <property type="entry name" value="HTH-TYPE TRANSCRIPTIONAL REGULATOR IMMR"/>
    <property type="match status" value="1"/>
</dbReference>
<sequence>MKMILSEKIIMLRKKYGWSQEELAERLDISRQSVSKWESGASIPDLERIVGMSQLFGVTTDYLLKDEMEETEFADGMTPEITEGKVITVEEANTFLEATKKYAAHIAPAVSLCVLSPVVLLWLLGMAGAKRGAVTENAAGGIGLIVLLLMVVVAVAVFLLTGIPYNKYEYLEKEKLTLQYGVSGIVEKAKETFAGTYRICITLGVVLCILGVVPLLIVSIFFGNNGYAVILATDVLLIVVAIAVWLFVWSGIIWGGFQKLFQEGDYTVENKAVNRKYEHVTAIYWCVWTALYLAISLPTMRWDITWVVWPVAGVLYGALLAFLKIKNRKAEHE</sequence>
<evidence type="ECO:0000313" key="4">
    <source>
        <dbReference type="EMBL" id="MST58260.1"/>
    </source>
</evidence>
<dbReference type="InterPro" id="IPR001387">
    <property type="entry name" value="Cro/C1-type_HTH"/>
</dbReference>
<keyword evidence="2" id="KW-0472">Membrane</keyword>
<dbReference type="InterPro" id="IPR010982">
    <property type="entry name" value="Lambda_DNA-bd_dom_sf"/>
</dbReference>
<proteinExistence type="predicted"/>
<evidence type="ECO:0000256" key="2">
    <source>
        <dbReference type="SAM" id="Phobius"/>
    </source>
</evidence>
<comment type="caution">
    <text evidence="4">The sequence shown here is derived from an EMBL/GenBank/DDBJ whole genome shotgun (WGS) entry which is preliminary data.</text>
</comment>
<dbReference type="PROSITE" id="PS50943">
    <property type="entry name" value="HTH_CROC1"/>
    <property type="match status" value="1"/>
</dbReference>
<dbReference type="Pfam" id="PF01381">
    <property type="entry name" value="HTH_3"/>
    <property type="match status" value="1"/>
</dbReference>
<evidence type="ECO:0000313" key="5">
    <source>
        <dbReference type="Proteomes" id="UP000476055"/>
    </source>
</evidence>
<dbReference type="AlphaFoldDB" id="A0A6L5YJZ7"/>
<protein>
    <submittedName>
        <fullName evidence="4">Helix-turn-helix transcriptional regulator</fullName>
    </submittedName>
</protein>
<accession>A0A6L5YJZ7</accession>
<dbReference type="PANTHER" id="PTHR46558">
    <property type="entry name" value="TRACRIPTIONAL REGULATORY PROTEIN-RELATED-RELATED"/>
    <property type="match status" value="1"/>
</dbReference>
<dbReference type="Gene3D" id="1.10.260.40">
    <property type="entry name" value="lambda repressor-like DNA-binding domains"/>
    <property type="match status" value="1"/>
</dbReference>
<feature type="transmembrane region" description="Helical" evidence="2">
    <location>
        <begin position="235"/>
        <end position="257"/>
    </location>
</feature>
<keyword evidence="1" id="KW-0238">DNA-binding</keyword>
<evidence type="ECO:0000259" key="3">
    <source>
        <dbReference type="PROSITE" id="PS50943"/>
    </source>
</evidence>
<reference evidence="4 5" key="1">
    <citation type="submission" date="2019-08" db="EMBL/GenBank/DDBJ databases">
        <title>In-depth cultivation of the pig gut microbiome towards novel bacterial diversity and tailored functional studies.</title>
        <authorList>
            <person name="Wylensek D."/>
            <person name="Hitch T.C.A."/>
            <person name="Clavel T."/>
        </authorList>
    </citation>
    <scope>NUCLEOTIDE SEQUENCE [LARGE SCALE GENOMIC DNA]</scope>
    <source>
        <strain evidence="4 5">WCA3-601-WT-6H</strain>
    </source>
</reference>